<protein>
    <recommendedName>
        <fullName evidence="2">Pherophorin domain-containing protein</fullName>
    </recommendedName>
</protein>
<organism evidence="3 4">
    <name type="scientific">Tetrabaena socialis</name>
    <dbReference type="NCBI Taxonomy" id="47790"/>
    <lineage>
        <taxon>Eukaryota</taxon>
        <taxon>Viridiplantae</taxon>
        <taxon>Chlorophyta</taxon>
        <taxon>core chlorophytes</taxon>
        <taxon>Chlorophyceae</taxon>
        <taxon>CS clade</taxon>
        <taxon>Chlamydomonadales</taxon>
        <taxon>Tetrabaenaceae</taxon>
        <taxon>Tetrabaena</taxon>
    </lineage>
</organism>
<accession>A0A2J7ZQR3</accession>
<evidence type="ECO:0000256" key="1">
    <source>
        <dbReference type="SAM" id="MobiDB-lite"/>
    </source>
</evidence>
<feature type="region of interest" description="Disordered" evidence="1">
    <location>
        <begin position="375"/>
        <end position="406"/>
    </location>
</feature>
<comment type="caution">
    <text evidence="3">The sequence shown here is derived from an EMBL/GenBank/DDBJ whole genome shotgun (WGS) entry which is preliminary data.</text>
</comment>
<sequence length="406" mass="42699">MAVSDRPCSLGAGEGTRTCFDVLYVGCDTSLACCQGMLAQVDKLTFETTPQCGSKAVVTKVTVNTRSYPSWNTYSQNGGSGFEIKIYNLRRSNSTFPGTSICIQTKAPCRTVYDICRSSGPSPFCRYSFADSSETIYCPVCSLTLPAQPPSPLPPLPPGTPPPAAPQLPQLPPPPLAPAPPPLGPPSLPLPPSPPERPPQRPPLPPPPSLRPPPGGAAVHRAPPLPPFPPSENCDVLVWVHVTAPNRTAPASRRRAQSVAPFAFDDTACKHLADVVLSGFATQAPLLNATILVPFQLYECAPTHVVFRGTLLSARDGELLQGWLDGALGLQAWAYEVSGGDPCALLLAGYVVWSTVTALDGTPGCMQGTYVLECPGPPPLPSPPTPAPGPQPPNLLRPSTPPQPPS</sequence>
<reference evidence="3 4" key="1">
    <citation type="journal article" date="2017" name="Mol. Biol. Evol.">
        <title>The 4-celled Tetrabaena socialis nuclear genome reveals the essential components for genetic control of cell number at the origin of multicellularity in the volvocine lineage.</title>
        <authorList>
            <person name="Featherston J."/>
            <person name="Arakaki Y."/>
            <person name="Hanschen E.R."/>
            <person name="Ferris P.J."/>
            <person name="Michod R.E."/>
            <person name="Olson B.J.S.C."/>
            <person name="Nozaki H."/>
            <person name="Durand P.M."/>
        </authorList>
    </citation>
    <scope>NUCLEOTIDE SEQUENCE [LARGE SCALE GENOMIC DNA]</scope>
    <source>
        <strain evidence="3 4">NIES-571</strain>
    </source>
</reference>
<dbReference type="Proteomes" id="UP000236333">
    <property type="component" value="Unassembled WGS sequence"/>
</dbReference>
<feature type="non-terminal residue" evidence="3">
    <location>
        <position position="406"/>
    </location>
</feature>
<evidence type="ECO:0000313" key="4">
    <source>
        <dbReference type="Proteomes" id="UP000236333"/>
    </source>
</evidence>
<evidence type="ECO:0000313" key="3">
    <source>
        <dbReference type="EMBL" id="PNH02613.1"/>
    </source>
</evidence>
<proteinExistence type="predicted"/>
<feature type="domain" description="Pherophorin" evidence="2">
    <location>
        <begin position="13"/>
        <end position="138"/>
    </location>
</feature>
<dbReference type="AlphaFoldDB" id="A0A2J7ZQR3"/>
<dbReference type="PRINTS" id="PR01217">
    <property type="entry name" value="PRICHEXTENSN"/>
</dbReference>
<dbReference type="Pfam" id="PF12499">
    <property type="entry name" value="DUF3707"/>
    <property type="match status" value="1"/>
</dbReference>
<name>A0A2J7ZQR3_9CHLO</name>
<dbReference type="OrthoDB" id="536161at2759"/>
<evidence type="ECO:0000259" key="2">
    <source>
        <dbReference type="Pfam" id="PF12499"/>
    </source>
</evidence>
<feature type="compositionally biased region" description="Pro residues" evidence="1">
    <location>
        <begin position="151"/>
        <end position="215"/>
    </location>
</feature>
<feature type="region of interest" description="Disordered" evidence="1">
    <location>
        <begin position="151"/>
        <end position="226"/>
    </location>
</feature>
<gene>
    <name evidence="3" type="ORF">TSOC_011393</name>
</gene>
<dbReference type="EMBL" id="PGGS01000622">
    <property type="protein sequence ID" value="PNH02613.1"/>
    <property type="molecule type" value="Genomic_DNA"/>
</dbReference>
<keyword evidence="4" id="KW-1185">Reference proteome</keyword>
<dbReference type="InterPro" id="IPR024616">
    <property type="entry name" value="Pherophorin"/>
</dbReference>